<reference evidence="6" key="1">
    <citation type="submission" date="2025-08" db="UniProtKB">
        <authorList>
            <consortium name="RefSeq"/>
        </authorList>
    </citation>
    <scope>IDENTIFICATION</scope>
    <source>
        <tissue evidence="6">Thorax and Abdomen</tissue>
    </source>
</reference>
<dbReference type="InterPro" id="IPR001288">
    <property type="entry name" value="Translation_initiation_fac_3"/>
</dbReference>
<dbReference type="Proteomes" id="UP000829291">
    <property type="component" value="Chromosome 6"/>
</dbReference>
<dbReference type="OrthoDB" id="21573at2759"/>
<accession>A0A6J0BEP2</accession>
<dbReference type="KEGG" id="nlo:107219557"/>
<organism evidence="6">
    <name type="scientific">Neodiprion lecontei</name>
    <name type="common">Redheaded pine sawfly</name>
    <dbReference type="NCBI Taxonomy" id="441921"/>
    <lineage>
        <taxon>Eukaryota</taxon>
        <taxon>Metazoa</taxon>
        <taxon>Ecdysozoa</taxon>
        <taxon>Arthropoda</taxon>
        <taxon>Hexapoda</taxon>
        <taxon>Insecta</taxon>
        <taxon>Pterygota</taxon>
        <taxon>Neoptera</taxon>
        <taxon>Endopterygota</taxon>
        <taxon>Hymenoptera</taxon>
        <taxon>Tenthredinoidea</taxon>
        <taxon>Diprionidae</taxon>
        <taxon>Diprioninae</taxon>
        <taxon>Neodiprion</taxon>
    </lineage>
</organism>
<evidence type="ECO:0000256" key="2">
    <source>
        <dbReference type="ARBA" id="ARBA00022540"/>
    </source>
</evidence>
<sequence length="262" mass="29215">MSSLRNVVRRLGIVKLIRKGCVSQVVCGTKVPRLSERSPNRFLYTTVTRGTSTDGLNLTEKPKSDDQAAPGKSKMTQNVMVTVISPDLTPSVMTLDEAHRISKRRELKLVKVMDAAGKTKRPIYKLMTGTEYFAEELNRRKQKSARPNGPVKEPKIAGITAKIADHDLDSKMRNFVKWLNKRHEVRVTITADGNLQAAEKIYEVIVAGTNHAGKAVQKRVKEGTVKFQLVPLKVMKQDSQVDSDETPIEESEDGTTKRSEST</sequence>
<dbReference type="GeneID" id="107219557"/>
<evidence type="ECO:0000256" key="1">
    <source>
        <dbReference type="ARBA" id="ARBA00005439"/>
    </source>
</evidence>
<keyword evidence="5" id="KW-1185">Reference proteome</keyword>
<feature type="region of interest" description="Disordered" evidence="4">
    <location>
        <begin position="53"/>
        <end position="74"/>
    </location>
</feature>
<evidence type="ECO:0000256" key="3">
    <source>
        <dbReference type="ARBA" id="ARBA00022917"/>
    </source>
</evidence>
<dbReference type="RefSeq" id="XP_015513300.1">
    <property type="nucleotide sequence ID" value="XM_015657814.2"/>
</dbReference>
<evidence type="ECO:0000313" key="6">
    <source>
        <dbReference type="RefSeq" id="XP_015513300.1"/>
    </source>
</evidence>
<proteinExistence type="inferred from homology"/>
<dbReference type="CTD" id="36335"/>
<feature type="region of interest" description="Disordered" evidence="4">
    <location>
        <begin position="236"/>
        <end position="262"/>
    </location>
</feature>
<dbReference type="GO" id="GO:0043022">
    <property type="term" value="F:ribosome binding"/>
    <property type="evidence" value="ECO:0007669"/>
    <property type="project" value="TreeGrafter"/>
</dbReference>
<dbReference type="SUPFAM" id="SSF55200">
    <property type="entry name" value="Translation initiation factor IF3, C-terminal domain"/>
    <property type="match status" value="1"/>
</dbReference>
<dbReference type="GO" id="GO:0005739">
    <property type="term" value="C:mitochondrion"/>
    <property type="evidence" value="ECO:0007669"/>
    <property type="project" value="TreeGrafter"/>
</dbReference>
<dbReference type="PANTHER" id="PTHR10938:SF0">
    <property type="entry name" value="TRANSLATION INITIATION FACTOR IF-3, MITOCHONDRIAL"/>
    <property type="match status" value="1"/>
</dbReference>
<gene>
    <name evidence="6" type="primary">LOC107219557</name>
</gene>
<dbReference type="InParanoid" id="A0A6J0BEP2"/>
<dbReference type="GO" id="GO:0032790">
    <property type="term" value="P:ribosome disassembly"/>
    <property type="evidence" value="ECO:0007669"/>
    <property type="project" value="TreeGrafter"/>
</dbReference>
<evidence type="ECO:0000313" key="5">
    <source>
        <dbReference type="Proteomes" id="UP000829291"/>
    </source>
</evidence>
<dbReference type="GO" id="GO:0070124">
    <property type="term" value="P:mitochondrial translational initiation"/>
    <property type="evidence" value="ECO:0007669"/>
    <property type="project" value="TreeGrafter"/>
</dbReference>
<dbReference type="AlphaFoldDB" id="A0A6J0BEP2"/>
<keyword evidence="2 6" id="KW-0396">Initiation factor</keyword>
<dbReference type="Gene3D" id="3.30.110.10">
    <property type="entry name" value="Translation initiation factor 3 (IF-3), C-terminal domain"/>
    <property type="match status" value="1"/>
</dbReference>
<dbReference type="PANTHER" id="PTHR10938">
    <property type="entry name" value="TRANSLATION INITIATION FACTOR IF-3"/>
    <property type="match status" value="1"/>
</dbReference>
<comment type="similarity">
    <text evidence="1">Belongs to the IF-3 family.</text>
</comment>
<keyword evidence="3" id="KW-0648">Protein biosynthesis</keyword>
<dbReference type="GO" id="GO:0003743">
    <property type="term" value="F:translation initiation factor activity"/>
    <property type="evidence" value="ECO:0007669"/>
    <property type="project" value="UniProtKB-KW"/>
</dbReference>
<dbReference type="InterPro" id="IPR036788">
    <property type="entry name" value="T_IF-3_C_sf"/>
</dbReference>
<feature type="compositionally biased region" description="Acidic residues" evidence="4">
    <location>
        <begin position="241"/>
        <end position="253"/>
    </location>
</feature>
<evidence type="ECO:0000256" key="4">
    <source>
        <dbReference type="SAM" id="MobiDB-lite"/>
    </source>
</evidence>
<name>A0A6J0BEP2_NEOLC</name>
<protein>
    <submittedName>
        <fullName evidence="6">Translation initiation factor IF-3, mitochondrial</fullName>
    </submittedName>
</protein>